<dbReference type="Gene3D" id="3.40.50.10490">
    <property type="entry name" value="Glucose-6-phosphate isomerase like protein, domain 1"/>
    <property type="match status" value="1"/>
</dbReference>
<name>A0A447T6K1_CHRVL</name>
<dbReference type="Pfam" id="PF13580">
    <property type="entry name" value="SIS_2"/>
    <property type="match status" value="1"/>
</dbReference>
<dbReference type="SUPFAM" id="SSF53697">
    <property type="entry name" value="SIS domain"/>
    <property type="match status" value="1"/>
</dbReference>
<dbReference type="PANTHER" id="PTHR30390:SF6">
    <property type="entry name" value="DNAA INITIATOR-ASSOCIATING PROTEIN DIAA"/>
    <property type="match status" value="1"/>
</dbReference>
<dbReference type="EMBL" id="LR134182">
    <property type="protein sequence ID" value="VEB40500.1"/>
    <property type="molecule type" value="Genomic_DNA"/>
</dbReference>
<dbReference type="Proteomes" id="UP000275777">
    <property type="component" value="Chromosome"/>
</dbReference>
<dbReference type="InterPro" id="IPR046348">
    <property type="entry name" value="SIS_dom_sf"/>
</dbReference>
<accession>A0A447T6K1</accession>
<protein>
    <submittedName>
        <fullName evidence="2">Phosphoheptose isomerase</fullName>
        <ecNumber evidence="2">5.3.1.28</ecNumber>
    </submittedName>
</protein>
<organism evidence="2 3">
    <name type="scientific">Chromobacterium violaceum</name>
    <dbReference type="NCBI Taxonomy" id="536"/>
    <lineage>
        <taxon>Bacteria</taxon>
        <taxon>Pseudomonadati</taxon>
        <taxon>Pseudomonadota</taxon>
        <taxon>Betaproteobacteria</taxon>
        <taxon>Neisseriales</taxon>
        <taxon>Chromobacteriaceae</taxon>
        <taxon>Chromobacterium</taxon>
    </lineage>
</organism>
<dbReference type="EC" id="5.3.1.28" evidence="2"/>
<keyword evidence="2" id="KW-0413">Isomerase</keyword>
<dbReference type="InterPro" id="IPR001347">
    <property type="entry name" value="SIS_dom"/>
</dbReference>
<reference evidence="2 3" key="1">
    <citation type="submission" date="2018-12" db="EMBL/GenBank/DDBJ databases">
        <authorList>
            <consortium name="Pathogen Informatics"/>
        </authorList>
    </citation>
    <scope>NUCLEOTIDE SEQUENCE [LARGE SCALE GENOMIC DNA]</scope>
    <source>
        <strain evidence="2 3">NCTC9695</strain>
    </source>
</reference>
<dbReference type="InterPro" id="IPR050099">
    <property type="entry name" value="SIS_GmhA/DiaA_subfam"/>
</dbReference>
<dbReference type="GO" id="GO:0097367">
    <property type="term" value="F:carbohydrate derivative binding"/>
    <property type="evidence" value="ECO:0007669"/>
    <property type="project" value="InterPro"/>
</dbReference>
<dbReference type="GO" id="GO:1901135">
    <property type="term" value="P:carbohydrate derivative metabolic process"/>
    <property type="evidence" value="ECO:0007669"/>
    <property type="project" value="InterPro"/>
</dbReference>
<dbReference type="AlphaFoldDB" id="A0A447T6K1"/>
<proteinExistence type="predicted"/>
<gene>
    <name evidence="2" type="primary">gmhA_2</name>
    <name evidence="2" type="ORF">NCTC9695_00900</name>
</gene>
<evidence type="ECO:0000313" key="3">
    <source>
        <dbReference type="Proteomes" id="UP000275777"/>
    </source>
</evidence>
<dbReference type="PANTHER" id="PTHR30390">
    <property type="entry name" value="SEDOHEPTULOSE 7-PHOSPHATE ISOMERASE / DNAA INITIATOR-ASSOCIATING FACTOR FOR REPLICATION INITIATION"/>
    <property type="match status" value="1"/>
</dbReference>
<dbReference type="PROSITE" id="PS51464">
    <property type="entry name" value="SIS"/>
    <property type="match status" value="1"/>
</dbReference>
<evidence type="ECO:0000259" key="1">
    <source>
        <dbReference type="PROSITE" id="PS51464"/>
    </source>
</evidence>
<feature type="domain" description="SIS" evidence="1">
    <location>
        <begin position="36"/>
        <end position="137"/>
    </location>
</feature>
<sequence length="137" mass="14956">MDLIDRVNGHFLESIAAKQEAMELLSPGVAAAAERMVACLMNEGKILACGNGGSAADAQHFAAEMVGRFEKERPAWRRFRWPPTLRADRHRQRLRFRHGVLQAGAGAGPYQRPAAGDLHLGNSANVIEAVYAAHERA</sequence>
<evidence type="ECO:0000313" key="2">
    <source>
        <dbReference type="EMBL" id="VEB40500.1"/>
    </source>
</evidence>
<dbReference type="GO" id="GO:0016853">
    <property type="term" value="F:isomerase activity"/>
    <property type="evidence" value="ECO:0007669"/>
    <property type="project" value="UniProtKB-KW"/>
</dbReference>